<dbReference type="InParanoid" id="A0A2J6T1Q0"/>
<reference evidence="2 3" key="1">
    <citation type="submission" date="2016-04" db="EMBL/GenBank/DDBJ databases">
        <title>A degradative enzymes factory behind the ericoid mycorrhizal symbiosis.</title>
        <authorList>
            <consortium name="DOE Joint Genome Institute"/>
            <person name="Martino E."/>
            <person name="Morin E."/>
            <person name="Grelet G."/>
            <person name="Kuo A."/>
            <person name="Kohler A."/>
            <person name="Daghino S."/>
            <person name="Barry K."/>
            <person name="Choi C."/>
            <person name="Cichocki N."/>
            <person name="Clum A."/>
            <person name="Copeland A."/>
            <person name="Hainaut M."/>
            <person name="Haridas S."/>
            <person name="Labutti K."/>
            <person name="Lindquist E."/>
            <person name="Lipzen A."/>
            <person name="Khouja H.-R."/>
            <person name="Murat C."/>
            <person name="Ohm R."/>
            <person name="Olson A."/>
            <person name="Spatafora J."/>
            <person name="Veneault-Fourrey C."/>
            <person name="Henrissat B."/>
            <person name="Grigoriev I."/>
            <person name="Martin F."/>
            <person name="Perotto S."/>
        </authorList>
    </citation>
    <scope>NUCLEOTIDE SEQUENCE [LARGE SCALE GENOMIC DNA]</scope>
    <source>
        <strain evidence="2 3">E</strain>
    </source>
</reference>
<evidence type="ECO:0000256" key="1">
    <source>
        <dbReference type="SAM" id="MobiDB-lite"/>
    </source>
</evidence>
<accession>A0A2J6T1Q0</accession>
<feature type="compositionally biased region" description="Basic and acidic residues" evidence="1">
    <location>
        <begin position="33"/>
        <end position="43"/>
    </location>
</feature>
<protein>
    <submittedName>
        <fullName evidence="2">Uncharacterized protein</fullName>
    </submittedName>
</protein>
<gene>
    <name evidence="2" type="ORF">K444DRAFT_665412</name>
</gene>
<proteinExistence type="predicted"/>
<dbReference type="EMBL" id="KZ613847">
    <property type="protein sequence ID" value="PMD56947.1"/>
    <property type="molecule type" value="Genomic_DNA"/>
</dbReference>
<sequence length="284" mass="33109">MQGLTVPGPAVHASEATLGTTTVSRSQSKTCRKKLETSPDPNLERQQRLLHTLPTELHVNIMAHLYQDPASQICFGLASSYFYWQVFHEVRDEKEYGRDGKVYRPANDLRLQVSVCGQYSVYGRWEYGFLLDAWDIEWHRSLGELLSEEQWLWGQLRYCEECVKYKPASAFEEFGGEQELLKGVEERRVELVADFQWLEGMCKRCRAKQLLRDLGEREEAREQDGNPWEERRSLGLKKVEVGDNAKDLLRENEYALTPSRYWEECEASDGNYETWESIFSKFGI</sequence>
<evidence type="ECO:0000313" key="3">
    <source>
        <dbReference type="Proteomes" id="UP000235371"/>
    </source>
</evidence>
<dbReference type="RefSeq" id="XP_024733851.1">
    <property type="nucleotide sequence ID" value="XM_024887066.1"/>
</dbReference>
<dbReference type="GeneID" id="36595142"/>
<name>A0A2J6T1Q0_9HELO</name>
<evidence type="ECO:0000313" key="2">
    <source>
        <dbReference type="EMBL" id="PMD56947.1"/>
    </source>
</evidence>
<feature type="compositionally biased region" description="Polar residues" evidence="1">
    <location>
        <begin position="19"/>
        <end position="29"/>
    </location>
</feature>
<keyword evidence="3" id="KW-1185">Reference proteome</keyword>
<dbReference type="Proteomes" id="UP000235371">
    <property type="component" value="Unassembled WGS sequence"/>
</dbReference>
<organism evidence="2 3">
    <name type="scientific">Hyaloscypha bicolor E</name>
    <dbReference type="NCBI Taxonomy" id="1095630"/>
    <lineage>
        <taxon>Eukaryota</taxon>
        <taxon>Fungi</taxon>
        <taxon>Dikarya</taxon>
        <taxon>Ascomycota</taxon>
        <taxon>Pezizomycotina</taxon>
        <taxon>Leotiomycetes</taxon>
        <taxon>Helotiales</taxon>
        <taxon>Hyaloscyphaceae</taxon>
        <taxon>Hyaloscypha</taxon>
        <taxon>Hyaloscypha bicolor</taxon>
    </lineage>
</organism>
<dbReference type="AlphaFoldDB" id="A0A2J6T1Q0"/>
<feature type="region of interest" description="Disordered" evidence="1">
    <location>
        <begin position="19"/>
        <end position="43"/>
    </location>
</feature>
<dbReference type="OrthoDB" id="3507865at2759"/>